<evidence type="ECO:0000256" key="1">
    <source>
        <dbReference type="SAM" id="Phobius"/>
    </source>
</evidence>
<keyword evidence="3" id="KW-1185">Reference proteome</keyword>
<keyword evidence="1" id="KW-0472">Membrane</keyword>
<accession>A0A397USY0</accession>
<dbReference type="AlphaFoldDB" id="A0A397USY0"/>
<dbReference type="Proteomes" id="UP000266673">
    <property type="component" value="Unassembled WGS sequence"/>
</dbReference>
<dbReference type="EMBL" id="QKWP01000935">
    <property type="protein sequence ID" value="RIB13314.1"/>
    <property type="molecule type" value="Genomic_DNA"/>
</dbReference>
<organism evidence="2 3">
    <name type="scientific">Gigaspora rosea</name>
    <dbReference type="NCBI Taxonomy" id="44941"/>
    <lineage>
        <taxon>Eukaryota</taxon>
        <taxon>Fungi</taxon>
        <taxon>Fungi incertae sedis</taxon>
        <taxon>Mucoromycota</taxon>
        <taxon>Glomeromycotina</taxon>
        <taxon>Glomeromycetes</taxon>
        <taxon>Diversisporales</taxon>
        <taxon>Gigasporaceae</taxon>
        <taxon>Gigaspora</taxon>
    </lineage>
</organism>
<evidence type="ECO:0000313" key="3">
    <source>
        <dbReference type="Proteomes" id="UP000266673"/>
    </source>
</evidence>
<keyword evidence="1" id="KW-1133">Transmembrane helix</keyword>
<feature type="transmembrane region" description="Helical" evidence="1">
    <location>
        <begin position="40"/>
        <end position="65"/>
    </location>
</feature>
<gene>
    <name evidence="2" type="ORF">C2G38_2198226</name>
</gene>
<name>A0A397USY0_9GLOM</name>
<proteinExistence type="predicted"/>
<comment type="caution">
    <text evidence="2">The sequence shown here is derived from an EMBL/GenBank/DDBJ whole genome shotgun (WGS) entry which is preliminary data.</text>
</comment>
<protein>
    <submittedName>
        <fullName evidence="2">Uncharacterized protein</fullName>
    </submittedName>
</protein>
<evidence type="ECO:0000313" key="2">
    <source>
        <dbReference type="EMBL" id="RIB13314.1"/>
    </source>
</evidence>
<keyword evidence="1" id="KW-0812">Transmembrane</keyword>
<reference evidence="2 3" key="1">
    <citation type="submission" date="2018-06" db="EMBL/GenBank/DDBJ databases">
        <title>Comparative genomics reveals the genomic features of Rhizophagus irregularis, R. cerebriforme, R. diaphanum and Gigaspora rosea, and their symbiotic lifestyle signature.</title>
        <authorList>
            <person name="Morin E."/>
            <person name="San Clemente H."/>
            <person name="Chen E.C.H."/>
            <person name="De La Providencia I."/>
            <person name="Hainaut M."/>
            <person name="Kuo A."/>
            <person name="Kohler A."/>
            <person name="Murat C."/>
            <person name="Tang N."/>
            <person name="Roy S."/>
            <person name="Loubradou J."/>
            <person name="Henrissat B."/>
            <person name="Grigoriev I.V."/>
            <person name="Corradi N."/>
            <person name="Roux C."/>
            <person name="Martin F.M."/>
        </authorList>
    </citation>
    <scope>NUCLEOTIDE SEQUENCE [LARGE SCALE GENOMIC DNA]</scope>
    <source>
        <strain evidence="2 3">DAOM 194757</strain>
    </source>
</reference>
<sequence>MPCRGKILSTKSAVDETFCRGYGVEKSSSLLLYMQLHFRLWWVFFITSSYAITFLTLATIINIVVDLVL</sequence>